<evidence type="ECO:0000259" key="1">
    <source>
        <dbReference type="SMART" id="SM01321"/>
    </source>
</evidence>
<dbReference type="PANTHER" id="PTHR36966:SF1">
    <property type="entry name" value="REP-ASSOCIATED TYROSINE TRANSPOSASE"/>
    <property type="match status" value="1"/>
</dbReference>
<evidence type="ECO:0000313" key="3">
    <source>
        <dbReference type="Proteomes" id="UP001596086"/>
    </source>
</evidence>
<dbReference type="Gene3D" id="3.30.70.1290">
    <property type="entry name" value="Transposase IS200-like"/>
    <property type="match status" value="1"/>
</dbReference>
<gene>
    <name evidence="2" type="ORF">ACFPO9_15520</name>
</gene>
<dbReference type="RefSeq" id="WP_379772018.1">
    <property type="nucleotide sequence ID" value="NZ_JBHSMZ010000010.1"/>
</dbReference>
<dbReference type="InterPro" id="IPR036515">
    <property type="entry name" value="Transposase_17_sf"/>
</dbReference>
<keyword evidence="3" id="KW-1185">Reference proteome</keyword>
<feature type="domain" description="Transposase IS200-like" evidence="1">
    <location>
        <begin position="8"/>
        <end position="136"/>
    </location>
</feature>
<reference evidence="3" key="1">
    <citation type="journal article" date="2019" name="Int. J. Syst. Evol. Microbiol.">
        <title>The Global Catalogue of Microorganisms (GCM) 10K type strain sequencing project: providing services to taxonomists for standard genome sequencing and annotation.</title>
        <authorList>
            <consortium name="The Broad Institute Genomics Platform"/>
            <consortium name="The Broad Institute Genome Sequencing Center for Infectious Disease"/>
            <person name="Wu L."/>
            <person name="Ma J."/>
        </authorList>
    </citation>
    <scope>NUCLEOTIDE SEQUENCE [LARGE SCALE GENOMIC DNA]</scope>
    <source>
        <strain evidence="3">CGMCC 4.5798</strain>
    </source>
</reference>
<comment type="caution">
    <text evidence="2">The sequence shown here is derived from an EMBL/GenBank/DDBJ whole genome shotgun (WGS) entry which is preliminary data.</text>
</comment>
<dbReference type="PANTHER" id="PTHR36966">
    <property type="entry name" value="REP-ASSOCIATED TYROSINE TRANSPOSASE"/>
    <property type="match status" value="1"/>
</dbReference>
<dbReference type="EMBL" id="JBHSMZ010000010">
    <property type="protein sequence ID" value="MFC5549925.1"/>
    <property type="molecule type" value="Genomic_DNA"/>
</dbReference>
<dbReference type="InterPro" id="IPR052715">
    <property type="entry name" value="RAYT_transposase"/>
</dbReference>
<dbReference type="Pfam" id="PF01797">
    <property type="entry name" value="Y1_Tnp"/>
    <property type="match status" value="1"/>
</dbReference>
<sequence length="178" mass="21364">MPYYRRTRTGKTFFFTLVSYNRRPILCTDSVRQSLRNAIENLRKTRPFSIDAWVLLPDHLHCIWTLPDGDCDFSTRWSQIKRSVSRFSSEVVLDPASRTASSCKHRESTIWQRRFWEHQIRDELDFERHADYIHFNPVKHGHVQCVIDWPYSTFHRYVRDGLYLRDWGGENVVDVGRE</sequence>
<dbReference type="SUPFAM" id="SSF143422">
    <property type="entry name" value="Transposase IS200-like"/>
    <property type="match status" value="1"/>
</dbReference>
<evidence type="ECO:0000313" key="2">
    <source>
        <dbReference type="EMBL" id="MFC5549925.1"/>
    </source>
</evidence>
<dbReference type="Proteomes" id="UP001596086">
    <property type="component" value="Unassembled WGS sequence"/>
</dbReference>
<organism evidence="2 3">
    <name type="scientific">Massilia aerilata</name>
    <dbReference type="NCBI Taxonomy" id="453817"/>
    <lineage>
        <taxon>Bacteria</taxon>
        <taxon>Pseudomonadati</taxon>
        <taxon>Pseudomonadota</taxon>
        <taxon>Betaproteobacteria</taxon>
        <taxon>Burkholderiales</taxon>
        <taxon>Oxalobacteraceae</taxon>
        <taxon>Telluria group</taxon>
        <taxon>Massilia</taxon>
    </lineage>
</organism>
<dbReference type="InterPro" id="IPR002686">
    <property type="entry name" value="Transposase_17"/>
</dbReference>
<proteinExistence type="predicted"/>
<dbReference type="NCBIfam" id="NF047646">
    <property type="entry name" value="REP_Tyr_transpos"/>
    <property type="match status" value="1"/>
</dbReference>
<accession>A0ABW0S1X5</accession>
<name>A0ABW0S1X5_9BURK</name>
<dbReference type="SMART" id="SM01321">
    <property type="entry name" value="Y1_Tnp"/>
    <property type="match status" value="1"/>
</dbReference>
<protein>
    <submittedName>
        <fullName evidence="2">Transposase</fullName>
    </submittedName>
</protein>